<evidence type="ECO:0000256" key="2">
    <source>
        <dbReference type="ARBA" id="ARBA00004613"/>
    </source>
</evidence>
<evidence type="ECO:0000313" key="5">
    <source>
        <dbReference type="EMBL" id="CAG8594656.1"/>
    </source>
</evidence>
<dbReference type="GO" id="GO:0043657">
    <property type="term" value="C:host cell"/>
    <property type="evidence" value="ECO:0007669"/>
    <property type="project" value="UniProtKB-SubCell"/>
</dbReference>
<sequence>MSTFTISGTPIVLWCWVRGSTSIFDITVGRDNRVSKIKEVIKERKPNDFAKVDADRLKLLKLKNPVGDGHISDIQNFTFQDNGDENDNVVLMKDMRRIVTYWPENQAPPEDLIHVIVEAPATEELRAQLEALKLGRELGYDGALFQSDLPLESEIKRIKREKEYREPVNIGLKAKPPSSGAKPSTFFTTQINNPILNGRPLELTGPPISIYNRNFTQFLEDFNNMELEVPHEILEWVMDIISASADRYLNEDGRMKKMREILSKKFGTIALTSYGKGCQCDGLLMAKVGLLDACIGIIEGKNEIGSGGTDPSLQGSIYYRDYWSQTVVKQIRDCCCVPSFIITIAGPWICIFGGIFLNRVVVQPLTDIIPLTINVRNEDQMNRIARLFQALRLALVRLGNFYNNLDLTLLRQVEQRHFPYLRSFKLDNKNVNFIYIKELEDDHTRNIWKARTMNMENNYDIVVKFVKNYNMTAHNICSGKGYSPKLLYQSSKNEFLALGKYRMIIMEFVGISLDRKLNQREIRSNNIIYDDVKFAIELLHSNNYVFADLRLPNILVYDENEIQRAMLIDFDWCGKHGVDKYPSSLNISIQWPTNVKPGTFLMKEHDIYWLGKLQERLSQSIDLLA</sequence>
<evidence type="ECO:0000256" key="3">
    <source>
        <dbReference type="ARBA" id="ARBA00022525"/>
    </source>
</evidence>
<reference evidence="5" key="1">
    <citation type="submission" date="2021-06" db="EMBL/GenBank/DDBJ databases">
        <authorList>
            <person name="Kallberg Y."/>
            <person name="Tangrot J."/>
            <person name="Rosling A."/>
        </authorList>
    </citation>
    <scope>NUCLEOTIDE SEQUENCE</scope>
    <source>
        <strain evidence="5">87-6 pot B 2015</strain>
    </source>
</reference>
<gene>
    <name evidence="5" type="ORF">FMOSSE_LOCUS8625</name>
</gene>
<dbReference type="Gene3D" id="1.10.510.10">
    <property type="entry name" value="Transferase(Phosphotransferase) domain 1"/>
    <property type="match status" value="1"/>
</dbReference>
<evidence type="ECO:0000256" key="1">
    <source>
        <dbReference type="ARBA" id="ARBA00004340"/>
    </source>
</evidence>
<comment type="subcellular location">
    <subcellularLocation>
        <location evidence="1">Host cell</location>
    </subcellularLocation>
    <subcellularLocation>
        <location evidence="2">Secreted</location>
    </subcellularLocation>
</comment>
<dbReference type="InterPro" id="IPR011009">
    <property type="entry name" value="Kinase-like_dom_sf"/>
</dbReference>
<keyword evidence="6" id="KW-1185">Reference proteome</keyword>
<evidence type="ECO:0000259" key="4">
    <source>
        <dbReference type="PROSITE" id="PS50011"/>
    </source>
</evidence>
<organism evidence="5 6">
    <name type="scientific">Funneliformis mosseae</name>
    <name type="common">Endomycorrhizal fungus</name>
    <name type="synonym">Glomus mosseae</name>
    <dbReference type="NCBI Taxonomy" id="27381"/>
    <lineage>
        <taxon>Eukaryota</taxon>
        <taxon>Fungi</taxon>
        <taxon>Fungi incertae sedis</taxon>
        <taxon>Mucoromycota</taxon>
        <taxon>Glomeromycotina</taxon>
        <taxon>Glomeromycetes</taxon>
        <taxon>Glomerales</taxon>
        <taxon>Glomeraceae</taxon>
        <taxon>Funneliformis</taxon>
    </lineage>
</organism>
<dbReference type="PROSITE" id="PS50011">
    <property type="entry name" value="PROTEIN_KINASE_DOM"/>
    <property type="match status" value="1"/>
</dbReference>
<dbReference type="InterPro" id="IPR045379">
    <property type="entry name" value="Crinkler_N"/>
</dbReference>
<dbReference type="SUPFAM" id="SSF56112">
    <property type="entry name" value="Protein kinase-like (PK-like)"/>
    <property type="match status" value="1"/>
</dbReference>
<dbReference type="Pfam" id="PF20147">
    <property type="entry name" value="Crinkler"/>
    <property type="match status" value="1"/>
</dbReference>
<dbReference type="GO" id="GO:0004672">
    <property type="term" value="F:protein kinase activity"/>
    <property type="evidence" value="ECO:0007669"/>
    <property type="project" value="InterPro"/>
</dbReference>
<dbReference type="GO" id="GO:0005524">
    <property type="term" value="F:ATP binding"/>
    <property type="evidence" value="ECO:0007669"/>
    <property type="project" value="InterPro"/>
</dbReference>
<keyword evidence="3" id="KW-0964">Secreted</keyword>
<dbReference type="GO" id="GO:0005576">
    <property type="term" value="C:extracellular region"/>
    <property type="evidence" value="ECO:0007669"/>
    <property type="project" value="UniProtKB-SubCell"/>
</dbReference>
<dbReference type="InterPro" id="IPR000719">
    <property type="entry name" value="Prot_kinase_dom"/>
</dbReference>
<protein>
    <submittedName>
        <fullName evidence="5">7886_t:CDS:1</fullName>
    </submittedName>
</protein>
<comment type="caution">
    <text evidence="5">The sequence shown here is derived from an EMBL/GenBank/DDBJ whole genome shotgun (WGS) entry which is preliminary data.</text>
</comment>
<proteinExistence type="predicted"/>
<feature type="domain" description="Protein kinase" evidence="4">
    <location>
        <begin position="407"/>
        <end position="625"/>
    </location>
</feature>
<accession>A0A9N9CBN9</accession>
<evidence type="ECO:0000313" key="6">
    <source>
        <dbReference type="Proteomes" id="UP000789375"/>
    </source>
</evidence>
<name>A0A9N9CBN9_FUNMO</name>
<dbReference type="EMBL" id="CAJVPP010002279">
    <property type="protein sequence ID" value="CAG8594656.1"/>
    <property type="molecule type" value="Genomic_DNA"/>
</dbReference>
<dbReference type="AlphaFoldDB" id="A0A9N9CBN9"/>
<dbReference type="Proteomes" id="UP000789375">
    <property type="component" value="Unassembled WGS sequence"/>
</dbReference>